<reference evidence="2" key="2">
    <citation type="submission" date="2023-12" db="EMBL/GenBank/DDBJ databases">
        <authorList>
            <person name="Sun Q."/>
            <person name="Inoue M."/>
        </authorList>
    </citation>
    <scope>NUCLEOTIDE SEQUENCE</scope>
    <source>
        <strain evidence="2">JCM 14265</strain>
    </source>
</reference>
<proteinExistence type="predicted"/>
<evidence type="ECO:0000313" key="2">
    <source>
        <dbReference type="EMBL" id="GAA0546225.1"/>
    </source>
</evidence>
<dbReference type="Gene3D" id="3.90.550.10">
    <property type="entry name" value="Spore Coat Polysaccharide Biosynthesis Protein SpsA, Chain A"/>
    <property type="match status" value="1"/>
</dbReference>
<organism evidence="2 3">
    <name type="scientific">Halorubrum ejinorense</name>
    <dbReference type="NCBI Taxonomy" id="425309"/>
    <lineage>
        <taxon>Archaea</taxon>
        <taxon>Methanobacteriati</taxon>
        <taxon>Methanobacteriota</taxon>
        <taxon>Stenosarchaea group</taxon>
        <taxon>Halobacteria</taxon>
        <taxon>Halobacteriales</taxon>
        <taxon>Haloferacaceae</taxon>
        <taxon>Halorubrum</taxon>
    </lineage>
</organism>
<dbReference type="EMBL" id="BAAADQ010000012">
    <property type="protein sequence ID" value="GAA0546225.1"/>
    <property type="molecule type" value="Genomic_DNA"/>
</dbReference>
<dbReference type="AlphaFoldDB" id="A0AAV3SSX1"/>
<evidence type="ECO:0000313" key="3">
    <source>
        <dbReference type="Proteomes" id="UP001501425"/>
    </source>
</evidence>
<name>A0AAV3SSX1_9EURY</name>
<gene>
    <name evidence="2" type="ORF">GCM10008994_21420</name>
</gene>
<dbReference type="Pfam" id="PF00535">
    <property type="entry name" value="Glycos_transf_2"/>
    <property type="match status" value="1"/>
</dbReference>
<evidence type="ECO:0000259" key="1">
    <source>
        <dbReference type="Pfam" id="PF00535"/>
    </source>
</evidence>
<dbReference type="CDD" id="cd00761">
    <property type="entry name" value="Glyco_tranf_GTA_type"/>
    <property type="match status" value="1"/>
</dbReference>
<accession>A0AAV3SSX1</accession>
<dbReference type="InterPro" id="IPR050834">
    <property type="entry name" value="Glycosyltransf_2"/>
</dbReference>
<feature type="domain" description="Glycosyltransferase 2-like" evidence="1">
    <location>
        <begin position="52"/>
        <end position="98"/>
    </location>
</feature>
<dbReference type="InterPro" id="IPR001173">
    <property type="entry name" value="Glyco_trans_2-like"/>
</dbReference>
<dbReference type="InterPro" id="IPR029044">
    <property type="entry name" value="Nucleotide-diphossugar_trans"/>
</dbReference>
<dbReference type="Proteomes" id="UP001501425">
    <property type="component" value="Unassembled WGS sequence"/>
</dbReference>
<sequence length="235" mass="27055">MSVIKPITHPNPEVSVAIPTLPKNDYEPPEPLRNQSFNAYEVVVISDAELNRCEARNKGMEAAEADIIAQTDDDCIPPETWVGDIYKKFNNNPELVLVESTLDKHQVPPRNYPGANLAYRKDLALDIGGFDSELDGWRADTDFGWRMEIEYSLERCQQDTRLEVKHQGPLRTSVDREIERKFRARYPKRYFTVLDHPHSIVSKHTGKIAAAAYSFFPRFTENLIRVFQARVRTHL</sequence>
<dbReference type="PANTHER" id="PTHR43685:SF2">
    <property type="entry name" value="GLYCOSYLTRANSFERASE 2-LIKE DOMAIN-CONTAINING PROTEIN"/>
    <property type="match status" value="1"/>
</dbReference>
<dbReference type="SUPFAM" id="SSF53448">
    <property type="entry name" value="Nucleotide-diphospho-sugar transferases"/>
    <property type="match status" value="1"/>
</dbReference>
<reference evidence="2" key="1">
    <citation type="journal article" date="2014" name="Int. J. Syst. Evol. Microbiol.">
        <title>Complete genome sequence of Corynebacterium casei LMG S-19264T (=DSM 44701T), isolated from a smear-ripened cheese.</title>
        <authorList>
            <consortium name="US DOE Joint Genome Institute (JGI-PGF)"/>
            <person name="Walter F."/>
            <person name="Albersmeier A."/>
            <person name="Kalinowski J."/>
            <person name="Ruckert C."/>
        </authorList>
    </citation>
    <scope>NUCLEOTIDE SEQUENCE</scope>
    <source>
        <strain evidence="2">JCM 14265</strain>
    </source>
</reference>
<protein>
    <recommendedName>
        <fullName evidence="1">Glycosyltransferase 2-like domain-containing protein</fullName>
    </recommendedName>
</protein>
<comment type="caution">
    <text evidence="2">The sequence shown here is derived from an EMBL/GenBank/DDBJ whole genome shotgun (WGS) entry which is preliminary data.</text>
</comment>
<dbReference type="PANTHER" id="PTHR43685">
    <property type="entry name" value="GLYCOSYLTRANSFERASE"/>
    <property type="match status" value="1"/>
</dbReference>